<dbReference type="KEGG" id="vg:63026747"/>
<evidence type="ECO:0000313" key="2">
    <source>
        <dbReference type="EMBL" id="AXH44929.1"/>
    </source>
</evidence>
<sequence>MNTAPHSVSQLLDHFARDELTASEKFSPFHAEIPEAVMQRLHAVVAKAYTIGYEDGFGVAGSQAQYARDRDHLRAEQEKRRAKAESVVDDALDELNR</sequence>
<name>A0A345KPH7_9CAUD</name>
<protein>
    <submittedName>
        <fullName evidence="2">Uncharacterized protein</fullName>
    </submittedName>
</protein>
<reference evidence="2 3" key="1">
    <citation type="submission" date="2018-06" db="EMBL/GenBank/DDBJ databases">
        <authorList>
            <person name="Plymale R.C."/>
            <person name="Vermillion C.D."/>
            <person name="Bowman H."/>
            <person name="Gills J.R."/>
            <person name="Wooten L.C."/>
            <person name="Askins J.L."/>
            <person name="Brownlee C.M."/>
            <person name="Davis H.K."/>
            <person name="Edmondson E.M."/>
            <person name="Edwards S.L."/>
            <person name="Haberman K.L."/>
            <person name="Jacobs K.R."/>
            <person name="Jones G.C."/>
            <person name="Livingston L.W."/>
            <person name="Masengale M.E."/>
            <person name="Morrison C.M."/>
            <person name="Mullins A.M."/>
            <person name="Pate M.D."/>
            <person name="Pennington B.T."/>
            <person name="Pickard K.N."/>
            <person name="Rainwater D.R."/>
            <person name="Studdard A.C."/>
            <person name="Walker A.L."/>
            <person name="Reyna N.S."/>
            <person name="Garlena R.A."/>
            <person name="Russell D.A."/>
            <person name="Pope W.H."/>
            <person name="Jacobs-Sera D."/>
            <person name="Hendrix R.W."/>
            <person name="Hatfull G.F."/>
        </authorList>
    </citation>
    <scope>NUCLEOTIDE SEQUENCE [LARGE SCALE GENOMIC DNA]</scope>
</reference>
<accession>A0A345KPH7</accession>
<gene>
    <name evidence="2" type="primary">66</name>
    <name evidence="2" type="ORF">SEA_RIBEYE_66</name>
</gene>
<keyword evidence="3" id="KW-1185">Reference proteome</keyword>
<dbReference type="Proteomes" id="UP000257630">
    <property type="component" value="Segment"/>
</dbReference>
<dbReference type="RefSeq" id="YP_010002200.1">
    <property type="nucleotide sequence ID" value="NC_053241.1"/>
</dbReference>
<feature type="region of interest" description="Disordered" evidence="1">
    <location>
        <begin position="72"/>
        <end position="97"/>
    </location>
</feature>
<feature type="compositionally biased region" description="Acidic residues" evidence="1">
    <location>
        <begin position="87"/>
        <end position="97"/>
    </location>
</feature>
<dbReference type="GeneID" id="63026747"/>
<evidence type="ECO:0000256" key="1">
    <source>
        <dbReference type="SAM" id="MobiDB-lite"/>
    </source>
</evidence>
<evidence type="ECO:0000313" key="3">
    <source>
        <dbReference type="Proteomes" id="UP000257630"/>
    </source>
</evidence>
<proteinExistence type="predicted"/>
<organism evidence="2 3">
    <name type="scientific">Gordonia phage Ribeye</name>
    <dbReference type="NCBI Taxonomy" id="2250417"/>
    <lineage>
        <taxon>Viruses</taxon>
        <taxon>Duplodnaviria</taxon>
        <taxon>Heunggongvirae</taxon>
        <taxon>Uroviricota</taxon>
        <taxon>Caudoviricetes</taxon>
        <taxon>Stackebrandtviridae</taxon>
        <taxon>Schenleyvirinae</taxon>
        <taxon>Kroosvirus</taxon>
        <taxon>Kroosvirus ribeye</taxon>
    </lineage>
</organism>
<feature type="compositionally biased region" description="Basic and acidic residues" evidence="1">
    <location>
        <begin position="72"/>
        <end position="86"/>
    </location>
</feature>
<dbReference type="EMBL" id="MH450129">
    <property type="protein sequence ID" value="AXH44929.1"/>
    <property type="molecule type" value="Genomic_DNA"/>
</dbReference>